<accession>Q2W4W3</accession>
<dbReference type="Pfam" id="PF01297">
    <property type="entry name" value="ZnuA"/>
    <property type="match status" value="1"/>
</dbReference>
<sequence>MRKTLAAALVLFGLSAPAHAEVPAVLVSIKPLHSLVAAVMEGIGEPGLIVSGSASPHGYAMKPSDARAAEKAKLVVWVGPPLESWLERGMARRKDGLSMLSLPGLIRLDTREGGAWDAHEHGAHRDHHGQDETDPHVWLDPRNAALLAGAVAERLGSLDPANAARYAANAEALKHRLAELDAELSARLAPVAKRPYVVFHDAHQYFEARYGLSAAGAITVDPERPPGARRMAQLRDRLKAAGATCVFGEPGAPSATAAMLAEAAGARLGQLDPEGLLVPAGRDSYVQQMRGLASALAECLAAR</sequence>
<dbReference type="GO" id="GO:0042597">
    <property type="term" value="C:periplasmic space"/>
    <property type="evidence" value="ECO:0007669"/>
    <property type="project" value="UniProtKB-SubCell"/>
</dbReference>
<dbReference type="Gene3D" id="3.40.50.1980">
    <property type="entry name" value="Nitrogenase molybdenum iron protein domain"/>
    <property type="match status" value="2"/>
</dbReference>
<comment type="similarity">
    <text evidence="2">Belongs to the bacterial solute-binding protein 9 family.</text>
</comment>
<dbReference type="CDD" id="cd01019">
    <property type="entry name" value="ZnuA"/>
    <property type="match status" value="1"/>
</dbReference>
<evidence type="ECO:0000256" key="10">
    <source>
        <dbReference type="ARBA" id="ARBA00023065"/>
    </source>
</evidence>
<evidence type="ECO:0000256" key="1">
    <source>
        <dbReference type="ARBA" id="ARBA00004418"/>
    </source>
</evidence>
<keyword evidence="8" id="KW-0862">Zinc</keyword>
<evidence type="ECO:0000313" key="14">
    <source>
        <dbReference type="Proteomes" id="UP000007058"/>
    </source>
</evidence>
<dbReference type="OrthoDB" id="7346865at2"/>
<keyword evidence="9" id="KW-0864">Zinc transport</keyword>
<gene>
    <name evidence="13" type="ordered locus">amb2308</name>
</gene>
<dbReference type="RefSeq" id="WP_011384705.1">
    <property type="nucleotide sequence ID" value="NC_007626.1"/>
</dbReference>
<comment type="subcellular location">
    <subcellularLocation>
        <location evidence="1">Periplasm</location>
    </subcellularLocation>
</comment>
<dbReference type="Proteomes" id="UP000007058">
    <property type="component" value="Chromosome"/>
</dbReference>
<dbReference type="GO" id="GO:0006829">
    <property type="term" value="P:zinc ion transport"/>
    <property type="evidence" value="ECO:0007669"/>
    <property type="project" value="UniProtKB-KW"/>
</dbReference>
<evidence type="ECO:0000256" key="3">
    <source>
        <dbReference type="ARBA" id="ARBA00015915"/>
    </source>
</evidence>
<dbReference type="EMBL" id="AP007255">
    <property type="protein sequence ID" value="BAE51112.1"/>
    <property type="molecule type" value="Genomic_DNA"/>
</dbReference>
<evidence type="ECO:0000256" key="7">
    <source>
        <dbReference type="ARBA" id="ARBA00022764"/>
    </source>
</evidence>
<dbReference type="HOGENOM" id="CLU_016838_1_2_5"/>
<evidence type="ECO:0000256" key="9">
    <source>
        <dbReference type="ARBA" id="ARBA00022906"/>
    </source>
</evidence>
<dbReference type="InterPro" id="IPR006127">
    <property type="entry name" value="ZnuA-like"/>
</dbReference>
<organism evidence="13 14">
    <name type="scientific">Paramagnetospirillum magneticum (strain ATCC 700264 / AMB-1)</name>
    <name type="common">Magnetospirillum magneticum</name>
    <dbReference type="NCBI Taxonomy" id="342108"/>
    <lineage>
        <taxon>Bacteria</taxon>
        <taxon>Pseudomonadati</taxon>
        <taxon>Pseudomonadota</taxon>
        <taxon>Alphaproteobacteria</taxon>
        <taxon>Rhodospirillales</taxon>
        <taxon>Magnetospirillaceae</taxon>
        <taxon>Paramagnetospirillum</taxon>
    </lineage>
</organism>
<evidence type="ECO:0000313" key="13">
    <source>
        <dbReference type="EMBL" id="BAE51112.1"/>
    </source>
</evidence>
<name>Q2W4W3_PARM1</name>
<evidence type="ECO:0000256" key="11">
    <source>
        <dbReference type="ARBA" id="ARBA00023157"/>
    </source>
</evidence>
<feature type="chain" id="PRO_5004218179" description="High-affinity zinc uptake system protein ZnuA" evidence="12">
    <location>
        <begin position="21"/>
        <end position="303"/>
    </location>
</feature>
<protein>
    <recommendedName>
        <fullName evidence="3">High-affinity zinc uptake system protein ZnuA</fullName>
    </recommendedName>
</protein>
<dbReference type="KEGG" id="mag:amb2308"/>
<keyword evidence="10" id="KW-0406">Ion transport</keyword>
<dbReference type="InterPro" id="IPR035520">
    <property type="entry name" value="ZnuA"/>
</dbReference>
<evidence type="ECO:0000256" key="6">
    <source>
        <dbReference type="ARBA" id="ARBA00022729"/>
    </source>
</evidence>
<feature type="signal peptide" evidence="12">
    <location>
        <begin position="1"/>
        <end position="20"/>
    </location>
</feature>
<dbReference type="PANTHER" id="PTHR42953:SF3">
    <property type="entry name" value="HIGH-AFFINITY ZINC UPTAKE SYSTEM PROTEIN ZNUA"/>
    <property type="match status" value="1"/>
</dbReference>
<evidence type="ECO:0000256" key="4">
    <source>
        <dbReference type="ARBA" id="ARBA00022448"/>
    </source>
</evidence>
<keyword evidence="7" id="KW-0574">Periplasm</keyword>
<keyword evidence="6 12" id="KW-0732">Signal</keyword>
<dbReference type="STRING" id="342108.amb2308"/>
<keyword evidence="11" id="KW-1015">Disulfide bond</keyword>
<evidence type="ECO:0000256" key="12">
    <source>
        <dbReference type="SAM" id="SignalP"/>
    </source>
</evidence>
<evidence type="ECO:0000256" key="5">
    <source>
        <dbReference type="ARBA" id="ARBA00022723"/>
    </source>
</evidence>
<keyword evidence="14" id="KW-1185">Reference proteome</keyword>
<proteinExistence type="inferred from homology"/>
<dbReference type="InterPro" id="IPR050492">
    <property type="entry name" value="Bact_metal-bind_prot9"/>
</dbReference>
<keyword evidence="4" id="KW-0813">Transport</keyword>
<keyword evidence="5" id="KW-0479">Metal-binding</keyword>
<dbReference type="SUPFAM" id="SSF53807">
    <property type="entry name" value="Helical backbone' metal receptor"/>
    <property type="match status" value="1"/>
</dbReference>
<evidence type="ECO:0000256" key="2">
    <source>
        <dbReference type="ARBA" id="ARBA00011028"/>
    </source>
</evidence>
<evidence type="ECO:0000256" key="8">
    <source>
        <dbReference type="ARBA" id="ARBA00022833"/>
    </source>
</evidence>
<dbReference type="AlphaFoldDB" id="Q2W4W3"/>
<reference evidence="13 14" key="1">
    <citation type="journal article" date="2005" name="DNA Res.">
        <title>Complete genome sequence of the facultative anaerobic magnetotactic bacterium Magnetospirillum sp. strain AMB-1.</title>
        <authorList>
            <person name="Matsunaga T."/>
            <person name="Okamura Y."/>
            <person name="Fukuda Y."/>
            <person name="Wahyudi A.T."/>
            <person name="Murase Y."/>
            <person name="Takeyama H."/>
        </authorList>
    </citation>
    <scope>NUCLEOTIDE SEQUENCE [LARGE SCALE GENOMIC DNA]</scope>
    <source>
        <strain evidence="14">ATCC 700264 / AMB-1</strain>
    </source>
</reference>
<dbReference type="GO" id="GO:0046872">
    <property type="term" value="F:metal ion binding"/>
    <property type="evidence" value="ECO:0007669"/>
    <property type="project" value="UniProtKB-KW"/>
</dbReference>
<dbReference type="PANTHER" id="PTHR42953">
    <property type="entry name" value="HIGH-AFFINITY ZINC UPTAKE SYSTEM PROTEIN ZNUA-RELATED"/>
    <property type="match status" value="1"/>
</dbReference>